<protein>
    <submittedName>
        <fullName evidence="1">Uncharacterized protein</fullName>
    </submittedName>
</protein>
<evidence type="ECO:0000313" key="2">
    <source>
        <dbReference type="Proteomes" id="UP001055811"/>
    </source>
</evidence>
<proteinExistence type="predicted"/>
<evidence type="ECO:0000313" key="1">
    <source>
        <dbReference type="EMBL" id="KAI3738090.1"/>
    </source>
</evidence>
<keyword evidence="2" id="KW-1185">Reference proteome</keyword>
<dbReference type="Proteomes" id="UP001055811">
    <property type="component" value="Linkage Group LG05"/>
</dbReference>
<dbReference type="EMBL" id="CM042013">
    <property type="protein sequence ID" value="KAI3738090.1"/>
    <property type="molecule type" value="Genomic_DNA"/>
</dbReference>
<reference evidence="1 2" key="2">
    <citation type="journal article" date="2022" name="Mol. Ecol. Resour.">
        <title>The genomes of chicory, endive, great burdock and yacon provide insights into Asteraceae paleo-polyploidization history and plant inulin production.</title>
        <authorList>
            <person name="Fan W."/>
            <person name="Wang S."/>
            <person name="Wang H."/>
            <person name="Wang A."/>
            <person name="Jiang F."/>
            <person name="Liu H."/>
            <person name="Zhao H."/>
            <person name="Xu D."/>
            <person name="Zhang Y."/>
        </authorList>
    </citation>
    <scope>NUCLEOTIDE SEQUENCE [LARGE SCALE GENOMIC DNA]</scope>
    <source>
        <strain evidence="2">cv. Punajuju</strain>
        <tissue evidence="1">Leaves</tissue>
    </source>
</reference>
<accession>A0ACB9CUY5</accession>
<organism evidence="1 2">
    <name type="scientific">Cichorium intybus</name>
    <name type="common">Chicory</name>
    <dbReference type="NCBI Taxonomy" id="13427"/>
    <lineage>
        <taxon>Eukaryota</taxon>
        <taxon>Viridiplantae</taxon>
        <taxon>Streptophyta</taxon>
        <taxon>Embryophyta</taxon>
        <taxon>Tracheophyta</taxon>
        <taxon>Spermatophyta</taxon>
        <taxon>Magnoliopsida</taxon>
        <taxon>eudicotyledons</taxon>
        <taxon>Gunneridae</taxon>
        <taxon>Pentapetalae</taxon>
        <taxon>asterids</taxon>
        <taxon>campanulids</taxon>
        <taxon>Asterales</taxon>
        <taxon>Asteraceae</taxon>
        <taxon>Cichorioideae</taxon>
        <taxon>Cichorieae</taxon>
        <taxon>Cichoriinae</taxon>
        <taxon>Cichorium</taxon>
    </lineage>
</organism>
<comment type="caution">
    <text evidence="1">The sequence shown here is derived from an EMBL/GenBank/DDBJ whole genome shotgun (WGS) entry which is preliminary data.</text>
</comment>
<reference evidence="2" key="1">
    <citation type="journal article" date="2022" name="Mol. Ecol. Resour.">
        <title>The genomes of chicory, endive, great burdock and yacon provide insights into Asteraceae palaeo-polyploidization history and plant inulin production.</title>
        <authorList>
            <person name="Fan W."/>
            <person name="Wang S."/>
            <person name="Wang H."/>
            <person name="Wang A."/>
            <person name="Jiang F."/>
            <person name="Liu H."/>
            <person name="Zhao H."/>
            <person name="Xu D."/>
            <person name="Zhang Y."/>
        </authorList>
    </citation>
    <scope>NUCLEOTIDE SEQUENCE [LARGE SCALE GENOMIC DNA]</scope>
    <source>
        <strain evidence="2">cv. Punajuju</strain>
    </source>
</reference>
<sequence>MRNYMAIGNINFKPLIEHRNLQQTALISEYNIQFNSLCTQGNRYEGWRKHTNAGVETQDKGVIDESSFLPFKIAAFGTKNFKPMPDLREKADYDSKQPKSVSTFDYNSKNPNHVHPVPTKSQQGTKLQDGIAENRKPPEDTIYSSITRFNICSKNVNTGGLKRKTSLLVRNREKRNQMKRAAEGPNINILRPGMVLMKGYMSLDDQVKIVKTCRELGTGDGGFYQPGYENGAKLHFKMMCLDLNWDPESRQYSYIRVTDNSKPPKIPDYFQDMDKDERIESLDRGLPVVSFSIGDTAAFLYGNERDIEKAEKVNLESGDVLLFGGESRNIFHVVSSIVPDTASRRLLEATDMCPGRLNLTFRRY</sequence>
<gene>
    <name evidence="1" type="ORF">L2E82_28108</name>
</gene>
<name>A0ACB9CUY5_CICIN</name>